<organism evidence="2 3">
    <name type="scientific">Meloidogyne enterolobii</name>
    <name type="common">Root-knot nematode worm</name>
    <name type="synonym">Meloidogyne mayaguensis</name>
    <dbReference type="NCBI Taxonomy" id="390850"/>
    <lineage>
        <taxon>Eukaryota</taxon>
        <taxon>Metazoa</taxon>
        <taxon>Ecdysozoa</taxon>
        <taxon>Nematoda</taxon>
        <taxon>Chromadorea</taxon>
        <taxon>Rhabditida</taxon>
        <taxon>Tylenchina</taxon>
        <taxon>Tylenchomorpha</taxon>
        <taxon>Tylenchoidea</taxon>
        <taxon>Meloidogynidae</taxon>
        <taxon>Meloidogyninae</taxon>
        <taxon>Meloidogyne</taxon>
    </lineage>
</organism>
<comment type="caution">
    <text evidence="2">The sequence shown here is derived from an EMBL/GenBank/DDBJ whole genome shotgun (WGS) entry which is preliminary data.</text>
</comment>
<evidence type="ECO:0000313" key="2">
    <source>
        <dbReference type="EMBL" id="CAD2177645.1"/>
    </source>
</evidence>
<keyword evidence="1" id="KW-0812">Transmembrane</keyword>
<keyword evidence="1" id="KW-1133">Transmembrane helix</keyword>
<feature type="transmembrane region" description="Helical" evidence="1">
    <location>
        <begin position="6"/>
        <end position="28"/>
    </location>
</feature>
<accession>A0A6V7VRW1</accession>
<protein>
    <submittedName>
        <fullName evidence="2">Uncharacterized protein</fullName>
    </submittedName>
</protein>
<keyword evidence="1" id="KW-0472">Membrane</keyword>
<name>A0A6V7VRW1_MELEN</name>
<proteinExistence type="predicted"/>
<dbReference type="Proteomes" id="UP000580250">
    <property type="component" value="Unassembled WGS sequence"/>
</dbReference>
<evidence type="ECO:0000313" key="3">
    <source>
        <dbReference type="Proteomes" id="UP000580250"/>
    </source>
</evidence>
<sequence length="49" mass="5953">MFFSIFLHLSSIQFLFGMCPTLFILLILQKFIKLFEKFNFMIIYTKIIL</sequence>
<evidence type="ECO:0000256" key="1">
    <source>
        <dbReference type="SAM" id="Phobius"/>
    </source>
</evidence>
<dbReference type="AlphaFoldDB" id="A0A6V7VRW1"/>
<reference evidence="2 3" key="1">
    <citation type="submission" date="2020-08" db="EMBL/GenBank/DDBJ databases">
        <authorList>
            <person name="Koutsovoulos G."/>
            <person name="Danchin GJ E."/>
        </authorList>
    </citation>
    <scope>NUCLEOTIDE SEQUENCE [LARGE SCALE GENOMIC DNA]</scope>
</reference>
<gene>
    <name evidence="2" type="ORF">MENT_LOCUS29533</name>
</gene>
<dbReference type="EMBL" id="CAJEWN010000301">
    <property type="protein sequence ID" value="CAD2177645.1"/>
    <property type="molecule type" value="Genomic_DNA"/>
</dbReference>